<feature type="active site" evidence="16">
    <location>
        <position position="305"/>
    </location>
</feature>
<dbReference type="PROSITE" id="PS51387">
    <property type="entry name" value="FAD_PCMH"/>
    <property type="match status" value="1"/>
</dbReference>
<dbReference type="NCBIfam" id="NF010480">
    <property type="entry name" value="PRK13905.1"/>
    <property type="match status" value="1"/>
</dbReference>
<dbReference type="GO" id="GO:0008762">
    <property type="term" value="F:UDP-N-acetylmuramate dehydrogenase activity"/>
    <property type="evidence" value="ECO:0007669"/>
    <property type="project" value="UniProtKB-UniRule"/>
</dbReference>
<feature type="active site" evidence="16">
    <location>
        <position position="185"/>
    </location>
</feature>
<organism evidence="18 19">
    <name type="scientific">Mediterraneibacter butyricigenes</name>
    <dbReference type="NCBI Taxonomy" id="2316025"/>
    <lineage>
        <taxon>Bacteria</taxon>
        <taxon>Bacillati</taxon>
        <taxon>Bacillota</taxon>
        <taxon>Clostridia</taxon>
        <taxon>Lachnospirales</taxon>
        <taxon>Lachnospiraceae</taxon>
        <taxon>Mediterraneibacter</taxon>
    </lineage>
</organism>
<keyword evidence="7 16" id="KW-0285">Flavoprotein</keyword>
<keyword evidence="5 16" id="KW-0963">Cytoplasm</keyword>
<dbReference type="EMBL" id="BHGK01000001">
    <property type="protein sequence ID" value="GCA67414.1"/>
    <property type="molecule type" value="Genomic_DNA"/>
</dbReference>
<evidence type="ECO:0000256" key="10">
    <source>
        <dbReference type="ARBA" id="ARBA00022960"/>
    </source>
</evidence>
<protein>
    <recommendedName>
        <fullName evidence="16">UDP-N-acetylenolpyruvoylglucosamine reductase</fullName>
        <ecNumber evidence="16">1.3.1.98</ecNumber>
    </recommendedName>
    <alternativeName>
        <fullName evidence="16">UDP-N-acetylmuramate dehydrogenase</fullName>
    </alternativeName>
</protein>
<evidence type="ECO:0000256" key="1">
    <source>
        <dbReference type="ARBA" id="ARBA00001974"/>
    </source>
</evidence>
<evidence type="ECO:0000256" key="14">
    <source>
        <dbReference type="ARBA" id="ARBA00023316"/>
    </source>
</evidence>
<keyword evidence="13 16" id="KW-0131">Cell cycle</keyword>
<evidence type="ECO:0000313" key="18">
    <source>
        <dbReference type="EMBL" id="GCA67414.1"/>
    </source>
</evidence>
<evidence type="ECO:0000256" key="6">
    <source>
        <dbReference type="ARBA" id="ARBA00022618"/>
    </source>
</evidence>
<name>A0A391P0I2_9FIRM</name>
<evidence type="ECO:0000256" key="8">
    <source>
        <dbReference type="ARBA" id="ARBA00022827"/>
    </source>
</evidence>
<dbReference type="AlphaFoldDB" id="A0A391P0I2"/>
<keyword evidence="9 16" id="KW-0521">NADP</keyword>
<dbReference type="InterPro" id="IPR006094">
    <property type="entry name" value="Oxid_FAD_bind_N"/>
</dbReference>
<comment type="subcellular location">
    <subcellularLocation>
        <location evidence="3 16">Cytoplasm</location>
    </subcellularLocation>
</comment>
<reference evidence="19" key="1">
    <citation type="submission" date="2018-09" db="EMBL/GenBank/DDBJ databases">
        <title>Draft Genome Sequence of Mediterraneibacter sp. KCTC 15684.</title>
        <authorList>
            <person name="Kim J.S."/>
            <person name="Han K.I."/>
            <person name="Suh M.K."/>
            <person name="Lee K.C."/>
            <person name="Eom M.K."/>
            <person name="Lee J.H."/>
            <person name="Park S.H."/>
            <person name="Kang S.W."/>
            <person name="Park J.E."/>
            <person name="Oh B.S."/>
            <person name="Yu S.Y."/>
            <person name="Choi S.H."/>
            <person name="Lee D.H."/>
            <person name="Yoon H."/>
            <person name="Kim B."/>
            <person name="Yang S.J."/>
            <person name="Lee J.S."/>
        </authorList>
    </citation>
    <scope>NUCLEOTIDE SEQUENCE [LARGE SCALE GENOMIC DNA]</scope>
    <source>
        <strain evidence="19">KCTC 15684</strain>
    </source>
</reference>
<dbReference type="HAMAP" id="MF_00037">
    <property type="entry name" value="MurB"/>
    <property type="match status" value="1"/>
</dbReference>
<keyword evidence="19" id="KW-1185">Reference proteome</keyword>
<dbReference type="InterPro" id="IPR016166">
    <property type="entry name" value="FAD-bd_PCMH"/>
</dbReference>
<dbReference type="GO" id="GO:0009252">
    <property type="term" value="P:peptidoglycan biosynthetic process"/>
    <property type="evidence" value="ECO:0007669"/>
    <property type="project" value="UniProtKB-UniRule"/>
</dbReference>
<dbReference type="InterPro" id="IPR016169">
    <property type="entry name" value="FAD-bd_PCMH_sub2"/>
</dbReference>
<keyword evidence="8 16" id="KW-0274">FAD</keyword>
<accession>A0A391P0I2</accession>
<keyword evidence="14 16" id="KW-0961">Cell wall biogenesis/degradation</keyword>
<comment type="caution">
    <text evidence="18">The sequence shown here is derived from an EMBL/GenBank/DDBJ whole genome shotgun (WGS) entry which is preliminary data.</text>
</comment>
<dbReference type="PANTHER" id="PTHR21071:SF4">
    <property type="entry name" value="UDP-N-ACETYLENOLPYRUVOYLGLUCOSAMINE REDUCTASE"/>
    <property type="match status" value="1"/>
</dbReference>
<dbReference type="InterPro" id="IPR016167">
    <property type="entry name" value="FAD-bd_PCMH_sub1"/>
</dbReference>
<dbReference type="Gene3D" id="3.90.78.10">
    <property type="entry name" value="UDP-N-acetylenolpyruvoylglucosamine reductase, C-terminal domain"/>
    <property type="match status" value="1"/>
</dbReference>
<keyword evidence="10 16" id="KW-0133">Cell shape</keyword>
<feature type="active site" description="Proton donor" evidence="16">
    <location>
        <position position="235"/>
    </location>
</feature>
<comment type="cofactor">
    <cofactor evidence="1 16">
        <name>FAD</name>
        <dbReference type="ChEBI" id="CHEBI:57692"/>
    </cofactor>
</comment>
<dbReference type="Pfam" id="PF02873">
    <property type="entry name" value="MurB_C"/>
    <property type="match status" value="1"/>
</dbReference>
<dbReference type="GO" id="GO:0008360">
    <property type="term" value="P:regulation of cell shape"/>
    <property type="evidence" value="ECO:0007669"/>
    <property type="project" value="UniProtKB-KW"/>
</dbReference>
<evidence type="ECO:0000256" key="2">
    <source>
        <dbReference type="ARBA" id="ARBA00003921"/>
    </source>
</evidence>
<dbReference type="EC" id="1.3.1.98" evidence="16"/>
<evidence type="ECO:0000256" key="3">
    <source>
        <dbReference type="ARBA" id="ARBA00004496"/>
    </source>
</evidence>
<dbReference type="UniPathway" id="UPA00219"/>
<dbReference type="InterPro" id="IPR036318">
    <property type="entry name" value="FAD-bd_PCMH-like_sf"/>
</dbReference>
<dbReference type="Pfam" id="PF01565">
    <property type="entry name" value="FAD_binding_4"/>
    <property type="match status" value="1"/>
</dbReference>
<keyword evidence="6 16" id="KW-0132">Cell division</keyword>
<proteinExistence type="inferred from homology"/>
<dbReference type="GO" id="GO:0051301">
    <property type="term" value="P:cell division"/>
    <property type="evidence" value="ECO:0007669"/>
    <property type="project" value="UniProtKB-KW"/>
</dbReference>
<dbReference type="GO" id="GO:0071949">
    <property type="term" value="F:FAD binding"/>
    <property type="evidence" value="ECO:0007669"/>
    <property type="project" value="InterPro"/>
</dbReference>
<sequence>MKMDDKADQNIKQTFEAKLRQLVKQEVLIKEPMAGHVTFRVGGPADYYVRVSDAEELKQVIALCRAREIPWFVLGNGSNLLVGDGGIRGVVLEIQRDYAEVQVDGVKVTAQAGALLSRIAAAALREGLTGFEFAAGIPGTIGGACVMNAGAYGGELKDVLREVKVLTPDGEVKELPAEELQLGYRTSVIPEKGYIVLEATLELKEGKPEEIKAVMEGLKERRIDKQPLEYPSAGSTFKRPEGYFAGKLIQDAGLRGFQVGGAQVAEKHCGFVINKEHATAADILELIRQVQEKVLADSGVKLETEVKKIGEF</sequence>
<dbReference type="Gene3D" id="3.30.465.10">
    <property type="match status" value="1"/>
</dbReference>
<comment type="similarity">
    <text evidence="16">Belongs to the MurB family.</text>
</comment>
<dbReference type="InterPro" id="IPR011601">
    <property type="entry name" value="MurB_C"/>
</dbReference>
<comment type="pathway">
    <text evidence="4 16">Cell wall biogenesis; peptidoglycan biosynthesis.</text>
</comment>
<feature type="domain" description="FAD-binding PCMH-type" evidence="17">
    <location>
        <begin position="40"/>
        <end position="206"/>
    </location>
</feature>
<gene>
    <name evidence="16 18" type="primary">murB</name>
    <name evidence="18" type="ORF">KGMB01110_18500</name>
</gene>
<dbReference type="Gene3D" id="3.30.43.10">
    <property type="entry name" value="Uridine Diphospho-n-acetylenolpyruvylglucosamine Reductase, domain 2"/>
    <property type="match status" value="1"/>
</dbReference>
<dbReference type="GO" id="GO:0005829">
    <property type="term" value="C:cytosol"/>
    <property type="evidence" value="ECO:0007669"/>
    <property type="project" value="TreeGrafter"/>
</dbReference>
<dbReference type="InterPro" id="IPR036635">
    <property type="entry name" value="MurB_C_sf"/>
</dbReference>
<dbReference type="SUPFAM" id="SSF56176">
    <property type="entry name" value="FAD-binding/transporter-associated domain-like"/>
    <property type="match status" value="1"/>
</dbReference>
<dbReference type="NCBIfam" id="TIGR00179">
    <property type="entry name" value="murB"/>
    <property type="match status" value="1"/>
</dbReference>
<evidence type="ECO:0000259" key="17">
    <source>
        <dbReference type="PROSITE" id="PS51387"/>
    </source>
</evidence>
<dbReference type="SUPFAM" id="SSF56194">
    <property type="entry name" value="Uridine diphospho-N-Acetylenolpyruvylglucosamine reductase, MurB, C-terminal domain"/>
    <property type="match status" value="1"/>
</dbReference>
<evidence type="ECO:0000313" key="19">
    <source>
        <dbReference type="Proteomes" id="UP000265643"/>
    </source>
</evidence>
<evidence type="ECO:0000256" key="7">
    <source>
        <dbReference type="ARBA" id="ARBA00022630"/>
    </source>
</evidence>
<dbReference type="GO" id="GO:0071555">
    <property type="term" value="P:cell wall organization"/>
    <property type="evidence" value="ECO:0007669"/>
    <property type="project" value="UniProtKB-KW"/>
</dbReference>
<evidence type="ECO:0000256" key="4">
    <source>
        <dbReference type="ARBA" id="ARBA00004752"/>
    </source>
</evidence>
<keyword evidence="11 16" id="KW-0573">Peptidoglycan synthesis</keyword>
<comment type="catalytic activity">
    <reaction evidence="15 16">
        <text>UDP-N-acetyl-alpha-D-muramate + NADP(+) = UDP-N-acetyl-3-O-(1-carboxyvinyl)-alpha-D-glucosamine + NADPH + H(+)</text>
        <dbReference type="Rhea" id="RHEA:12248"/>
        <dbReference type="ChEBI" id="CHEBI:15378"/>
        <dbReference type="ChEBI" id="CHEBI:57783"/>
        <dbReference type="ChEBI" id="CHEBI:58349"/>
        <dbReference type="ChEBI" id="CHEBI:68483"/>
        <dbReference type="ChEBI" id="CHEBI:70757"/>
        <dbReference type="EC" id="1.3.1.98"/>
    </reaction>
</comment>
<comment type="function">
    <text evidence="2 16">Cell wall formation.</text>
</comment>
<evidence type="ECO:0000256" key="11">
    <source>
        <dbReference type="ARBA" id="ARBA00022984"/>
    </source>
</evidence>
<evidence type="ECO:0000256" key="12">
    <source>
        <dbReference type="ARBA" id="ARBA00023002"/>
    </source>
</evidence>
<evidence type="ECO:0000256" key="16">
    <source>
        <dbReference type="HAMAP-Rule" id="MF_00037"/>
    </source>
</evidence>
<dbReference type="InterPro" id="IPR003170">
    <property type="entry name" value="MurB"/>
</dbReference>
<evidence type="ECO:0000256" key="13">
    <source>
        <dbReference type="ARBA" id="ARBA00023306"/>
    </source>
</evidence>
<keyword evidence="12 16" id="KW-0560">Oxidoreductase</keyword>
<dbReference type="Proteomes" id="UP000265643">
    <property type="component" value="Unassembled WGS sequence"/>
</dbReference>
<evidence type="ECO:0000256" key="9">
    <source>
        <dbReference type="ARBA" id="ARBA00022857"/>
    </source>
</evidence>
<dbReference type="PANTHER" id="PTHR21071">
    <property type="entry name" value="UDP-N-ACETYLENOLPYRUVOYLGLUCOSAMINE REDUCTASE"/>
    <property type="match status" value="1"/>
</dbReference>
<evidence type="ECO:0000256" key="15">
    <source>
        <dbReference type="ARBA" id="ARBA00048914"/>
    </source>
</evidence>
<evidence type="ECO:0000256" key="5">
    <source>
        <dbReference type="ARBA" id="ARBA00022490"/>
    </source>
</evidence>